<name>A0ABQ9HPE9_9NEOP</name>
<protein>
    <submittedName>
        <fullName evidence="1">Uncharacterized protein</fullName>
    </submittedName>
</protein>
<evidence type="ECO:0000313" key="1">
    <source>
        <dbReference type="EMBL" id="KAJ8886228.1"/>
    </source>
</evidence>
<reference evidence="1 2" key="1">
    <citation type="submission" date="2023-02" db="EMBL/GenBank/DDBJ databases">
        <title>LHISI_Scaffold_Assembly.</title>
        <authorList>
            <person name="Stuart O.P."/>
            <person name="Cleave R."/>
            <person name="Magrath M.J.L."/>
            <person name="Mikheyev A.S."/>
        </authorList>
    </citation>
    <scope>NUCLEOTIDE SEQUENCE [LARGE SCALE GENOMIC DNA]</scope>
    <source>
        <strain evidence="1">Daus_M_001</strain>
        <tissue evidence="1">Leg muscle</tissue>
    </source>
</reference>
<proteinExistence type="predicted"/>
<dbReference type="Proteomes" id="UP001159363">
    <property type="component" value="Chromosome X"/>
</dbReference>
<keyword evidence="2" id="KW-1185">Reference proteome</keyword>
<dbReference type="EMBL" id="JARBHB010000004">
    <property type="protein sequence ID" value="KAJ8886228.1"/>
    <property type="molecule type" value="Genomic_DNA"/>
</dbReference>
<accession>A0ABQ9HPE9</accession>
<gene>
    <name evidence="1" type="ORF">PR048_012437</name>
</gene>
<evidence type="ECO:0000313" key="2">
    <source>
        <dbReference type="Proteomes" id="UP001159363"/>
    </source>
</evidence>
<comment type="caution">
    <text evidence="1">The sequence shown here is derived from an EMBL/GenBank/DDBJ whole genome shotgun (WGS) entry which is preliminary data.</text>
</comment>
<organism evidence="1 2">
    <name type="scientific">Dryococelus australis</name>
    <dbReference type="NCBI Taxonomy" id="614101"/>
    <lineage>
        <taxon>Eukaryota</taxon>
        <taxon>Metazoa</taxon>
        <taxon>Ecdysozoa</taxon>
        <taxon>Arthropoda</taxon>
        <taxon>Hexapoda</taxon>
        <taxon>Insecta</taxon>
        <taxon>Pterygota</taxon>
        <taxon>Neoptera</taxon>
        <taxon>Polyneoptera</taxon>
        <taxon>Phasmatodea</taxon>
        <taxon>Verophasmatodea</taxon>
        <taxon>Anareolatae</taxon>
        <taxon>Phasmatidae</taxon>
        <taxon>Eurycanthinae</taxon>
        <taxon>Dryococelus</taxon>
    </lineage>
</organism>
<sequence length="77" mass="8812">MNAECEASSVPKPLTLHCILHQEALCGKSVDMSFHKVEYRSYLSDQHLRDILLIQQTELEPQFDTILGSKSKFHTSH</sequence>